<evidence type="ECO:0000259" key="1">
    <source>
        <dbReference type="Pfam" id="PF00535"/>
    </source>
</evidence>
<dbReference type="PANTHER" id="PTHR22916">
    <property type="entry name" value="GLYCOSYLTRANSFERASE"/>
    <property type="match status" value="1"/>
</dbReference>
<organism evidence="3 4">
    <name type="scientific">Streptomyces echinoruber</name>
    <dbReference type="NCBI Taxonomy" id="68898"/>
    <lineage>
        <taxon>Bacteria</taxon>
        <taxon>Bacillati</taxon>
        <taxon>Actinomycetota</taxon>
        <taxon>Actinomycetes</taxon>
        <taxon>Kitasatosporales</taxon>
        <taxon>Streptomycetaceae</taxon>
        <taxon>Streptomyces</taxon>
    </lineage>
</organism>
<evidence type="ECO:0000313" key="4">
    <source>
        <dbReference type="Proteomes" id="UP000623010"/>
    </source>
</evidence>
<dbReference type="InterPro" id="IPR054028">
    <property type="entry name" value="TarS/TarP_linker"/>
</dbReference>
<reference evidence="3" key="1">
    <citation type="journal article" date="2014" name="Int. J. Syst. Evol. Microbiol.">
        <title>Complete genome sequence of Corynebacterium casei LMG S-19264T (=DSM 44701T), isolated from a smear-ripened cheese.</title>
        <authorList>
            <consortium name="US DOE Joint Genome Institute (JGI-PGF)"/>
            <person name="Walter F."/>
            <person name="Albersmeier A."/>
            <person name="Kalinowski J."/>
            <person name="Ruckert C."/>
        </authorList>
    </citation>
    <scope>NUCLEOTIDE SEQUENCE</scope>
    <source>
        <strain evidence="3">JCM 5016</strain>
    </source>
</reference>
<evidence type="ECO:0000259" key="2">
    <source>
        <dbReference type="Pfam" id="PF22181"/>
    </source>
</evidence>
<reference evidence="3" key="2">
    <citation type="submission" date="2020-09" db="EMBL/GenBank/DDBJ databases">
        <authorList>
            <person name="Sun Q."/>
            <person name="Ohkuma M."/>
        </authorList>
    </citation>
    <scope>NUCLEOTIDE SEQUENCE</scope>
    <source>
        <strain evidence="3">JCM 5016</strain>
    </source>
</reference>
<dbReference type="PANTHER" id="PTHR22916:SF3">
    <property type="entry name" value="UDP-GLCNAC:BETAGAL BETA-1,3-N-ACETYLGLUCOSAMINYLTRANSFERASE-LIKE PROTEIN 1"/>
    <property type="match status" value="1"/>
</dbReference>
<dbReference type="SUPFAM" id="SSF53448">
    <property type="entry name" value="Nucleotide-diphospho-sugar transferases"/>
    <property type="match status" value="1"/>
</dbReference>
<dbReference type="AlphaFoldDB" id="A0A918RCL4"/>
<keyword evidence="4" id="KW-1185">Reference proteome</keyword>
<evidence type="ECO:0008006" key="5">
    <source>
        <dbReference type="Google" id="ProtNLM"/>
    </source>
</evidence>
<accession>A0A918RCL4</accession>
<name>A0A918RCL4_9ACTN</name>
<dbReference type="InterPro" id="IPR029044">
    <property type="entry name" value="Nucleotide-diphossugar_trans"/>
</dbReference>
<dbReference type="InterPro" id="IPR001173">
    <property type="entry name" value="Glyco_trans_2-like"/>
</dbReference>
<dbReference type="Pfam" id="PF00535">
    <property type="entry name" value="Glycos_transf_2"/>
    <property type="match status" value="1"/>
</dbReference>
<evidence type="ECO:0000313" key="3">
    <source>
        <dbReference type="EMBL" id="GGZ90510.1"/>
    </source>
</evidence>
<feature type="domain" description="Glycosyltransferase 2-like" evidence="1">
    <location>
        <begin position="7"/>
        <end position="141"/>
    </location>
</feature>
<dbReference type="CDD" id="cd00761">
    <property type="entry name" value="Glyco_tranf_GTA_type"/>
    <property type="match status" value="1"/>
</dbReference>
<protein>
    <recommendedName>
        <fullName evidence="5">Glycosyl transferase</fullName>
    </recommendedName>
</protein>
<comment type="caution">
    <text evidence="3">The sequence shown here is derived from an EMBL/GenBank/DDBJ whole genome shotgun (WGS) entry which is preliminary data.</text>
</comment>
<dbReference type="GO" id="GO:0016758">
    <property type="term" value="F:hexosyltransferase activity"/>
    <property type="evidence" value="ECO:0007669"/>
    <property type="project" value="UniProtKB-ARBA"/>
</dbReference>
<gene>
    <name evidence="3" type="ORF">GCM10010389_31050</name>
</gene>
<sequence>MLGPTVSVIVAAYNAMPYLTRCITSVAEQTIGRDALEVIAVDDGSTDGTAAELERLAKEYPGLLRVVRQENSGGPAAPRNKGLDLARGTYVFFLDADDYLGPEALERMVAAAEGNGTDVVLGKMVGVGGRQAPTSMFRRNQPKTDVFSSRVYWTLSPMKLFRRELVERHGLRFPTDLATGEDQPFVAAAYLHASGISVVADYDCVFWVMREDENNLTRRTSGAEPRLRYLARMVEFLVENVPAGPNRDHLALRYLTVEVRTLVRSHLPLEPRESQHKTLARLAEIIDPLWHEGMNDRLVAMARLRLHLIRHRMLDEVLELARFEEESERSDVATPVLVEGGRAYARYPFFRDPARAVPDACYDVTDQLGTRHHVHRAELRGTTLHLAGHAYLHRVETRDVTTHLLLRERNRGTEYRLPVTHTPTPHLGTDEDHGRYTYDHAGFDATVDLATAANGTPLPDGLWDISLTIGTQGITREVRIGSKRAEHLPGTPTTHLLTGLGDQPRAVTLYTTKPHGNYTLDIGENKHPVRRHLTLDTPRWSAGEPTVLVIEGHNTLATYPENALTAVLTGPDATTVSFPAVPVARTDAFALHIDLRHLTPGLWRGELRLGPWSVPLPPLPQDAPPTKWRHHGRHWYAKPETNRNGKQLTVRIGRVQPVRGLLRRLKALKG</sequence>
<dbReference type="Pfam" id="PF22181">
    <property type="entry name" value="TarS_linker"/>
    <property type="match status" value="1"/>
</dbReference>
<proteinExistence type="predicted"/>
<dbReference type="Gene3D" id="3.90.550.10">
    <property type="entry name" value="Spore Coat Polysaccharide Biosynthesis Protein SpsA, Chain A"/>
    <property type="match status" value="1"/>
</dbReference>
<dbReference type="EMBL" id="BMWH01000011">
    <property type="protein sequence ID" value="GGZ90510.1"/>
    <property type="molecule type" value="Genomic_DNA"/>
</dbReference>
<dbReference type="Proteomes" id="UP000623010">
    <property type="component" value="Unassembled WGS sequence"/>
</dbReference>
<feature type="domain" description="TarS/TarP linker" evidence="2">
    <location>
        <begin position="229"/>
        <end position="321"/>
    </location>
</feature>